<dbReference type="Gene3D" id="2.60.40.150">
    <property type="entry name" value="C2 domain"/>
    <property type="match status" value="1"/>
</dbReference>
<dbReference type="InterPro" id="IPR000008">
    <property type="entry name" value="C2_dom"/>
</dbReference>
<dbReference type="PANTHER" id="PTHR35503:SF2">
    <property type="entry name" value="OS04G0455700 PROTEIN"/>
    <property type="match status" value="1"/>
</dbReference>
<dbReference type="PROSITE" id="PS50004">
    <property type="entry name" value="C2"/>
    <property type="match status" value="1"/>
</dbReference>
<feature type="domain" description="C2" evidence="1">
    <location>
        <begin position="1"/>
        <end position="119"/>
    </location>
</feature>
<gene>
    <name evidence="2" type="ORF">CDL12_08388</name>
</gene>
<protein>
    <recommendedName>
        <fullName evidence="1">C2 domain-containing protein</fullName>
    </recommendedName>
</protein>
<evidence type="ECO:0000313" key="3">
    <source>
        <dbReference type="Proteomes" id="UP000231279"/>
    </source>
</evidence>
<organism evidence="2 3">
    <name type="scientific">Handroanthus impetiginosus</name>
    <dbReference type="NCBI Taxonomy" id="429701"/>
    <lineage>
        <taxon>Eukaryota</taxon>
        <taxon>Viridiplantae</taxon>
        <taxon>Streptophyta</taxon>
        <taxon>Embryophyta</taxon>
        <taxon>Tracheophyta</taxon>
        <taxon>Spermatophyta</taxon>
        <taxon>Magnoliopsida</taxon>
        <taxon>eudicotyledons</taxon>
        <taxon>Gunneridae</taxon>
        <taxon>Pentapetalae</taxon>
        <taxon>asterids</taxon>
        <taxon>lamiids</taxon>
        <taxon>Lamiales</taxon>
        <taxon>Bignoniaceae</taxon>
        <taxon>Crescentiina</taxon>
        <taxon>Tabebuia alliance</taxon>
        <taxon>Handroanthus</taxon>
    </lineage>
</organism>
<evidence type="ECO:0000313" key="2">
    <source>
        <dbReference type="EMBL" id="PIN18934.1"/>
    </source>
</evidence>
<dbReference type="PANTHER" id="PTHR35503">
    <property type="entry name" value="OSJNBA0006M15.15 PROTEIN"/>
    <property type="match status" value="1"/>
</dbReference>
<evidence type="ECO:0000259" key="1">
    <source>
        <dbReference type="PROSITE" id="PS50004"/>
    </source>
</evidence>
<comment type="caution">
    <text evidence="2">The sequence shown here is derived from an EMBL/GenBank/DDBJ whole genome shotgun (WGS) entry which is preliminary data.</text>
</comment>
<dbReference type="InterPro" id="IPR035892">
    <property type="entry name" value="C2_domain_sf"/>
</dbReference>
<accession>A0A2G9HN47</accession>
<name>A0A2G9HN47_9LAMI</name>
<dbReference type="EMBL" id="NKXS01001369">
    <property type="protein sequence ID" value="PIN18934.1"/>
    <property type="molecule type" value="Genomic_DNA"/>
</dbReference>
<sequence length="190" mass="21481">MDSFSLSLELTIIRARNINLKSSKNLFIRCHLPAESKKRVKLDSQEISPKSNLVWNQTFSLDCLGNQDSIKWLKQGNISFELRQRSSSSFFNGSKLLAGAEMPWKEVFESSNIELQKWVIMIPKKGCVYDDIKPPAVEIAVKVQEFVKAIAEGKKVNGGNWDERGNCMDSGCKSCVDYEYFAIEAALEAF</sequence>
<reference evidence="3" key="1">
    <citation type="journal article" date="2018" name="Gigascience">
        <title>Genome assembly of the Pink Ipe (Handroanthus impetiginosus, Bignoniaceae), a highly valued, ecologically keystone Neotropical timber forest tree.</title>
        <authorList>
            <person name="Silva-Junior O.B."/>
            <person name="Grattapaglia D."/>
            <person name="Novaes E."/>
            <person name="Collevatti R.G."/>
        </authorList>
    </citation>
    <scope>NUCLEOTIDE SEQUENCE [LARGE SCALE GENOMIC DNA]</scope>
    <source>
        <strain evidence="3">cv. UFG-1</strain>
    </source>
</reference>
<dbReference type="Pfam" id="PF00168">
    <property type="entry name" value="C2"/>
    <property type="match status" value="1"/>
</dbReference>
<proteinExistence type="predicted"/>
<dbReference type="SUPFAM" id="SSF49562">
    <property type="entry name" value="C2 domain (Calcium/lipid-binding domain, CaLB)"/>
    <property type="match status" value="1"/>
</dbReference>
<dbReference type="OrthoDB" id="687396at2759"/>
<dbReference type="AlphaFoldDB" id="A0A2G9HN47"/>
<dbReference type="Proteomes" id="UP000231279">
    <property type="component" value="Unassembled WGS sequence"/>
</dbReference>
<keyword evidence="3" id="KW-1185">Reference proteome</keyword>
<dbReference type="CDD" id="cd00030">
    <property type="entry name" value="C2"/>
    <property type="match status" value="1"/>
</dbReference>